<comment type="caution">
    <text evidence="4">The sequence shown here is derived from an EMBL/GenBank/DDBJ whole genome shotgun (WGS) entry which is preliminary data.</text>
</comment>
<dbReference type="SMART" id="SM00062">
    <property type="entry name" value="PBPb"/>
    <property type="match status" value="1"/>
</dbReference>
<proteinExistence type="predicted"/>
<dbReference type="PROSITE" id="PS51257">
    <property type="entry name" value="PROKAR_LIPOPROTEIN"/>
    <property type="match status" value="1"/>
</dbReference>
<dbReference type="InterPro" id="IPR001638">
    <property type="entry name" value="Solute-binding_3/MltF_N"/>
</dbReference>
<name>A0A7X8TIS1_9MICC</name>
<evidence type="ECO:0000256" key="2">
    <source>
        <dbReference type="SAM" id="SignalP"/>
    </source>
</evidence>
<dbReference type="Proteomes" id="UP000523139">
    <property type="component" value="Unassembled WGS sequence"/>
</dbReference>
<dbReference type="PANTHER" id="PTHR35936:SF17">
    <property type="entry name" value="ARGININE-BINDING EXTRACELLULAR PROTEIN ARTP"/>
    <property type="match status" value="1"/>
</dbReference>
<organism evidence="4 5">
    <name type="scientific">Nesterenkonia sedimenti</name>
    <dbReference type="NCBI Taxonomy" id="1463632"/>
    <lineage>
        <taxon>Bacteria</taxon>
        <taxon>Bacillati</taxon>
        <taxon>Actinomycetota</taxon>
        <taxon>Actinomycetes</taxon>
        <taxon>Micrococcales</taxon>
        <taxon>Micrococcaceae</taxon>
        <taxon>Nesterenkonia</taxon>
    </lineage>
</organism>
<keyword evidence="1 2" id="KW-0732">Signal</keyword>
<dbReference type="RefSeq" id="WP_168886706.1">
    <property type="nucleotide sequence ID" value="NZ_JABAHY010000002.1"/>
</dbReference>
<feature type="chain" id="PRO_5031297059" evidence="2">
    <location>
        <begin position="26"/>
        <end position="308"/>
    </location>
</feature>
<evidence type="ECO:0000313" key="4">
    <source>
        <dbReference type="EMBL" id="NLS09225.1"/>
    </source>
</evidence>
<reference evidence="4 5" key="1">
    <citation type="submission" date="2020-04" db="EMBL/GenBank/DDBJ databases">
        <title>Nesterenkonia sp. nov., isolated from marine sediment.</title>
        <authorList>
            <person name="Zhang G."/>
        </authorList>
    </citation>
    <scope>NUCLEOTIDE SEQUENCE [LARGE SCALE GENOMIC DNA]</scope>
    <source>
        <strain evidence="4 5">MY13</strain>
    </source>
</reference>
<evidence type="ECO:0000313" key="5">
    <source>
        <dbReference type="Proteomes" id="UP000523139"/>
    </source>
</evidence>
<dbReference type="SUPFAM" id="SSF53850">
    <property type="entry name" value="Periplasmic binding protein-like II"/>
    <property type="match status" value="1"/>
</dbReference>
<dbReference type="EMBL" id="JABAHY010000002">
    <property type="protein sequence ID" value="NLS09225.1"/>
    <property type="molecule type" value="Genomic_DNA"/>
</dbReference>
<accession>A0A7X8TIS1</accession>
<evidence type="ECO:0000259" key="3">
    <source>
        <dbReference type="SMART" id="SM00062"/>
    </source>
</evidence>
<dbReference type="AlphaFoldDB" id="A0A7X8TIS1"/>
<evidence type="ECO:0000256" key="1">
    <source>
        <dbReference type="ARBA" id="ARBA00022729"/>
    </source>
</evidence>
<protein>
    <submittedName>
        <fullName evidence="4">Transporter substrate-binding domain-containing protein</fullName>
    </submittedName>
</protein>
<gene>
    <name evidence="4" type="ORF">HGQ17_04230</name>
</gene>
<sequence length="308" mass="32612">MSFKTSALRVGALSSAALLALTACGGDNGDDNGDAVSDEDANVEQGEELTIEEGETLTVAIAGEEPYSWLDDDGEATGAALALTEEILGEQLGYDVEAELTDWDSLIPGLNSGQWDVVAAGMSITPDRCEQASFSEPEIMYTTAFLVEEGNPYDVHDFEDLAEAQEEHGIEVVTLTAGVEAGYAEEVGVDAEGVGSAEDGVDFVEGGRADVFALTAISLEAMAGEMDGLEVTENFAHEVSAGSTVFRFADDELLGEYNDVLADLKDSGELLDIIGEYGFTDEEIPPAELTTEELCEGDIEALNEQYLD</sequence>
<dbReference type="Gene3D" id="3.40.190.10">
    <property type="entry name" value="Periplasmic binding protein-like II"/>
    <property type="match status" value="2"/>
</dbReference>
<dbReference type="Pfam" id="PF00497">
    <property type="entry name" value="SBP_bac_3"/>
    <property type="match status" value="1"/>
</dbReference>
<feature type="signal peptide" evidence="2">
    <location>
        <begin position="1"/>
        <end position="25"/>
    </location>
</feature>
<feature type="domain" description="Solute-binding protein family 3/N-terminal" evidence="3">
    <location>
        <begin position="56"/>
        <end position="281"/>
    </location>
</feature>
<dbReference type="PANTHER" id="PTHR35936">
    <property type="entry name" value="MEMBRANE-BOUND LYTIC MUREIN TRANSGLYCOSYLASE F"/>
    <property type="match status" value="1"/>
</dbReference>
<keyword evidence="5" id="KW-1185">Reference proteome</keyword>